<dbReference type="EMBL" id="KV417269">
    <property type="protein sequence ID" value="KZP00588.1"/>
    <property type="molecule type" value="Genomic_DNA"/>
</dbReference>
<dbReference type="Gene3D" id="2.70.98.10">
    <property type="match status" value="1"/>
</dbReference>
<sequence>MAVPSLAVEIIPYGLHITQILLNADGRSNDVLIGPLDNRAHREKRGFLNCVVGRYCNRLPVGTFEVEKDGEKGEVKTIATESPTVSLHGGPSGFDQQIWKRLTAWESLNFSPREKSRLAALDPDSIALFSLTSPAGDQGFPGSLYTEVLFACLSFPRHVIRASGEIDLGQLAIIYRSRLSPGQAPTATPVNLTQHWGFNLSASSQPPTGEPSVNGHQLRIDSKGTIDLTPVFLATGHLTPTAPGGKWDHTAPGGKQIGQNAPGGGYDEFYVFDKPQTEGQPIHIPLQQWERGDLLEEIFAESGRDKPVQLYSEESGIGAEFQTNQPGVQLYTGEGLDGSGTKKRIHGGTPDGPGYNKRAAAFLEFHEPHAAWLHPWGAKAEDSTILSSKEMYHNFTKVIFTCVLSLA</sequence>
<dbReference type="Proteomes" id="UP000076738">
    <property type="component" value="Unassembled WGS sequence"/>
</dbReference>
<dbReference type="InterPro" id="IPR014718">
    <property type="entry name" value="GH-type_carb-bd"/>
</dbReference>
<proteinExistence type="predicted"/>
<accession>A0A167R5T7</accession>
<dbReference type="InterPro" id="IPR008183">
    <property type="entry name" value="Aldose_1/G6P_1-epimerase"/>
</dbReference>
<gene>
    <name evidence="1" type="ORF">CALVIDRAFT_544150</name>
</gene>
<dbReference type="PANTHER" id="PTHR10091:SF0">
    <property type="entry name" value="GALACTOSE MUTAROTASE"/>
    <property type="match status" value="1"/>
</dbReference>
<dbReference type="GO" id="GO:0033499">
    <property type="term" value="P:galactose catabolic process via UDP-galactose, Leloir pathway"/>
    <property type="evidence" value="ECO:0007669"/>
    <property type="project" value="TreeGrafter"/>
</dbReference>
<reference evidence="1 2" key="1">
    <citation type="journal article" date="2016" name="Mol. Biol. Evol.">
        <title>Comparative Genomics of Early-Diverging Mushroom-Forming Fungi Provides Insights into the Origins of Lignocellulose Decay Capabilities.</title>
        <authorList>
            <person name="Nagy L.G."/>
            <person name="Riley R."/>
            <person name="Tritt A."/>
            <person name="Adam C."/>
            <person name="Daum C."/>
            <person name="Floudas D."/>
            <person name="Sun H."/>
            <person name="Yadav J.S."/>
            <person name="Pangilinan J."/>
            <person name="Larsson K.H."/>
            <person name="Matsuura K."/>
            <person name="Barry K."/>
            <person name="Labutti K."/>
            <person name="Kuo R."/>
            <person name="Ohm R.A."/>
            <person name="Bhattacharya S.S."/>
            <person name="Shirouzu T."/>
            <person name="Yoshinaga Y."/>
            <person name="Martin F.M."/>
            <person name="Grigoriev I.V."/>
            <person name="Hibbett D.S."/>
        </authorList>
    </citation>
    <scope>NUCLEOTIDE SEQUENCE [LARGE SCALE GENOMIC DNA]</scope>
    <source>
        <strain evidence="1 2">TUFC12733</strain>
    </source>
</reference>
<dbReference type="GO" id="GO:0030246">
    <property type="term" value="F:carbohydrate binding"/>
    <property type="evidence" value="ECO:0007669"/>
    <property type="project" value="InterPro"/>
</dbReference>
<evidence type="ECO:0000313" key="2">
    <source>
        <dbReference type="Proteomes" id="UP000076738"/>
    </source>
</evidence>
<dbReference type="PANTHER" id="PTHR10091">
    <property type="entry name" value="ALDOSE-1-EPIMERASE"/>
    <property type="match status" value="1"/>
</dbReference>
<dbReference type="Pfam" id="PF01263">
    <property type="entry name" value="Aldose_epim"/>
    <property type="match status" value="2"/>
</dbReference>
<protein>
    <submittedName>
        <fullName evidence="1">Galactose mutarotase-like protein</fullName>
    </submittedName>
</protein>
<dbReference type="OrthoDB" id="274691at2759"/>
<dbReference type="GO" id="GO:0004034">
    <property type="term" value="F:aldose 1-epimerase activity"/>
    <property type="evidence" value="ECO:0007669"/>
    <property type="project" value="TreeGrafter"/>
</dbReference>
<dbReference type="STRING" id="1330018.A0A167R5T7"/>
<organism evidence="1 2">
    <name type="scientific">Calocera viscosa (strain TUFC12733)</name>
    <dbReference type="NCBI Taxonomy" id="1330018"/>
    <lineage>
        <taxon>Eukaryota</taxon>
        <taxon>Fungi</taxon>
        <taxon>Dikarya</taxon>
        <taxon>Basidiomycota</taxon>
        <taxon>Agaricomycotina</taxon>
        <taxon>Dacrymycetes</taxon>
        <taxon>Dacrymycetales</taxon>
        <taxon>Dacrymycetaceae</taxon>
        <taxon>Calocera</taxon>
    </lineage>
</organism>
<dbReference type="SUPFAM" id="SSF74650">
    <property type="entry name" value="Galactose mutarotase-like"/>
    <property type="match status" value="1"/>
</dbReference>
<dbReference type="AlphaFoldDB" id="A0A167R5T7"/>
<dbReference type="InterPro" id="IPR011013">
    <property type="entry name" value="Gal_mutarotase_sf_dom"/>
</dbReference>
<dbReference type="GO" id="GO:0006006">
    <property type="term" value="P:glucose metabolic process"/>
    <property type="evidence" value="ECO:0007669"/>
    <property type="project" value="TreeGrafter"/>
</dbReference>
<evidence type="ECO:0000313" key="1">
    <source>
        <dbReference type="EMBL" id="KZP00588.1"/>
    </source>
</evidence>
<name>A0A167R5T7_CALVF</name>
<keyword evidence="2" id="KW-1185">Reference proteome</keyword>